<organism evidence="9 10">
    <name type="scientific">Ceratodon purpureus</name>
    <name type="common">Fire moss</name>
    <name type="synonym">Dicranum purpureum</name>
    <dbReference type="NCBI Taxonomy" id="3225"/>
    <lineage>
        <taxon>Eukaryota</taxon>
        <taxon>Viridiplantae</taxon>
        <taxon>Streptophyta</taxon>
        <taxon>Embryophyta</taxon>
        <taxon>Bryophyta</taxon>
        <taxon>Bryophytina</taxon>
        <taxon>Bryopsida</taxon>
        <taxon>Dicranidae</taxon>
        <taxon>Pseudoditrichales</taxon>
        <taxon>Ditrichaceae</taxon>
        <taxon>Ceratodon</taxon>
    </lineage>
</organism>
<dbReference type="SUPFAM" id="SSF52540">
    <property type="entry name" value="P-loop containing nucleoside triphosphate hydrolases"/>
    <property type="match status" value="1"/>
</dbReference>
<comment type="caution">
    <text evidence="9">The sequence shown here is derived from an EMBL/GenBank/DDBJ whole genome shotgun (WGS) entry which is preliminary data.</text>
</comment>
<dbReference type="Proteomes" id="UP000822688">
    <property type="component" value="Chromosome 5"/>
</dbReference>
<dbReference type="GO" id="GO:0016787">
    <property type="term" value="F:hydrolase activity"/>
    <property type="evidence" value="ECO:0007669"/>
    <property type="project" value="UniProtKB-KW"/>
</dbReference>
<evidence type="ECO:0000256" key="5">
    <source>
        <dbReference type="RuleBase" id="RU365068"/>
    </source>
</evidence>
<feature type="region of interest" description="Disordered" evidence="6">
    <location>
        <begin position="513"/>
        <end position="537"/>
    </location>
</feature>
<protein>
    <recommendedName>
        <fullName evidence="5">ATP-dependent RNA helicase</fullName>
        <ecNumber evidence="5">3.6.4.13</ecNumber>
    </recommendedName>
</protein>
<comment type="function">
    <text evidence="5">RNA helicase.</text>
</comment>
<dbReference type="Pfam" id="PF00270">
    <property type="entry name" value="DEAD"/>
    <property type="match status" value="1"/>
</dbReference>
<sequence length="537" mass="59594">MGEEDHENITVTLPEAMTMGTVAPKVVKTKGPPVLPWMRSPLEISVHEPQPVSEVPLLDPRLQEALQKAGIEALFPVQVAVWNQVLGPGGRERDLCVCSPTGSGKTLSFALPIVQLLSTRVLRRLRALVVLPTRDLAVQVKTVFDILAPAVGLSVGLVGQSTVAAEAGELVKTKSRMIHSFGSQKSSESNPVFESCVDILVATPGRLMDHLKSTPGFTVEHLQYLVVDETDRLLRQDYQSWLPNVLQVIQIPERFDDSSRRKAQCLQGVGTVLTRRRWCLERGLKGRVHPRVMKFVLSATLTKDPAKIAQLDLYCPLYLAPSAEENRYQLPKELKAFKLMTKATKKSLVLVALLEQFQKQPTIIFNASVEATHQLFLLLRNFYDGDESRVTEYSSRQPQHIRRKALADFMAGKVHVLVASDAMTRGMDVEGVANVINFDVPVYAKTYVHRVGRTARAGQAGRAFTLLVKKEARHFKKELLSKLENGDCEDYELPIALMEELLPRLTAAQELLNEDGTAEGNSKDGDLAKEVISEPNT</sequence>
<keyword evidence="1 5" id="KW-0547">Nucleotide-binding</keyword>
<dbReference type="InterPro" id="IPR027417">
    <property type="entry name" value="P-loop_NTPase"/>
</dbReference>
<keyword evidence="4 5" id="KW-0694">RNA-binding</keyword>
<dbReference type="CDD" id="cd18787">
    <property type="entry name" value="SF2_C_DEAD"/>
    <property type="match status" value="1"/>
</dbReference>
<dbReference type="GO" id="GO:0003723">
    <property type="term" value="F:RNA binding"/>
    <property type="evidence" value="ECO:0007669"/>
    <property type="project" value="UniProtKB-UniRule"/>
</dbReference>
<dbReference type="InterPro" id="IPR011545">
    <property type="entry name" value="DEAD/DEAH_box_helicase_dom"/>
</dbReference>
<dbReference type="PROSITE" id="PS51194">
    <property type="entry name" value="HELICASE_CTER"/>
    <property type="match status" value="1"/>
</dbReference>
<evidence type="ECO:0000256" key="4">
    <source>
        <dbReference type="ARBA" id="ARBA00022884"/>
    </source>
</evidence>
<keyword evidence="5" id="KW-0347">Helicase</keyword>
<evidence type="ECO:0000256" key="1">
    <source>
        <dbReference type="ARBA" id="ARBA00022741"/>
    </source>
</evidence>
<keyword evidence="10" id="KW-1185">Reference proteome</keyword>
<evidence type="ECO:0000256" key="3">
    <source>
        <dbReference type="ARBA" id="ARBA00022840"/>
    </source>
</evidence>
<dbReference type="InterPro" id="IPR014001">
    <property type="entry name" value="Helicase_ATP-bd"/>
</dbReference>
<evidence type="ECO:0000313" key="9">
    <source>
        <dbReference type="EMBL" id="KAG0576626.1"/>
    </source>
</evidence>
<dbReference type="InterPro" id="IPR001650">
    <property type="entry name" value="Helicase_C-like"/>
</dbReference>
<keyword evidence="3 5" id="KW-0067">ATP-binding</keyword>
<dbReference type="CDD" id="cd17956">
    <property type="entry name" value="DEADc_DDX51"/>
    <property type="match status" value="1"/>
</dbReference>
<evidence type="ECO:0000256" key="2">
    <source>
        <dbReference type="ARBA" id="ARBA00022801"/>
    </source>
</evidence>
<reference evidence="9" key="1">
    <citation type="submission" date="2020-06" db="EMBL/GenBank/DDBJ databases">
        <title>WGS assembly of Ceratodon purpureus strain R40.</title>
        <authorList>
            <person name="Carey S.B."/>
            <person name="Jenkins J."/>
            <person name="Shu S."/>
            <person name="Lovell J.T."/>
            <person name="Sreedasyam A."/>
            <person name="Maumus F."/>
            <person name="Tiley G.P."/>
            <person name="Fernandez-Pozo N."/>
            <person name="Barry K."/>
            <person name="Chen C."/>
            <person name="Wang M."/>
            <person name="Lipzen A."/>
            <person name="Daum C."/>
            <person name="Saski C.A."/>
            <person name="Payton A.C."/>
            <person name="Mcbreen J.C."/>
            <person name="Conrad R.E."/>
            <person name="Kollar L.M."/>
            <person name="Olsson S."/>
            <person name="Huttunen S."/>
            <person name="Landis J.B."/>
            <person name="Wickett N.J."/>
            <person name="Johnson M.G."/>
            <person name="Rensing S.A."/>
            <person name="Grimwood J."/>
            <person name="Schmutz J."/>
            <person name="Mcdaniel S.F."/>
        </authorList>
    </citation>
    <scope>NUCLEOTIDE SEQUENCE</scope>
    <source>
        <strain evidence="9">R40</strain>
    </source>
</reference>
<dbReference type="GO" id="GO:0005524">
    <property type="term" value="F:ATP binding"/>
    <property type="evidence" value="ECO:0007669"/>
    <property type="project" value="UniProtKB-UniRule"/>
</dbReference>
<proteinExistence type="inferred from homology"/>
<dbReference type="SMART" id="SM00490">
    <property type="entry name" value="HELICc"/>
    <property type="match status" value="1"/>
</dbReference>
<dbReference type="AlphaFoldDB" id="A0A8T0I0F7"/>
<gene>
    <name evidence="9" type="ORF">KC19_5G094500</name>
</gene>
<dbReference type="GO" id="GO:0003724">
    <property type="term" value="F:RNA helicase activity"/>
    <property type="evidence" value="ECO:0007669"/>
    <property type="project" value="UniProtKB-EC"/>
</dbReference>
<feature type="domain" description="Helicase ATP-binding" evidence="7">
    <location>
        <begin position="86"/>
        <end position="319"/>
    </location>
</feature>
<evidence type="ECO:0000313" key="10">
    <source>
        <dbReference type="Proteomes" id="UP000822688"/>
    </source>
</evidence>
<dbReference type="Pfam" id="PF00271">
    <property type="entry name" value="Helicase_C"/>
    <property type="match status" value="1"/>
</dbReference>
<dbReference type="PROSITE" id="PS51192">
    <property type="entry name" value="HELICASE_ATP_BIND_1"/>
    <property type="match status" value="1"/>
</dbReference>
<feature type="compositionally biased region" description="Basic and acidic residues" evidence="6">
    <location>
        <begin position="521"/>
        <end position="537"/>
    </location>
</feature>
<evidence type="ECO:0000259" key="7">
    <source>
        <dbReference type="PROSITE" id="PS51192"/>
    </source>
</evidence>
<accession>A0A8T0I0F7</accession>
<comment type="domain">
    <text evidence="5">The Q motif is unique to and characteristic of the DEAD box family of RNA helicases and controls ATP binding and hydrolysis.</text>
</comment>
<comment type="catalytic activity">
    <reaction evidence="5">
        <text>ATP + H2O = ADP + phosphate + H(+)</text>
        <dbReference type="Rhea" id="RHEA:13065"/>
        <dbReference type="ChEBI" id="CHEBI:15377"/>
        <dbReference type="ChEBI" id="CHEBI:15378"/>
        <dbReference type="ChEBI" id="CHEBI:30616"/>
        <dbReference type="ChEBI" id="CHEBI:43474"/>
        <dbReference type="ChEBI" id="CHEBI:456216"/>
        <dbReference type="EC" id="3.6.4.13"/>
    </reaction>
</comment>
<evidence type="ECO:0000256" key="6">
    <source>
        <dbReference type="SAM" id="MobiDB-lite"/>
    </source>
</evidence>
<comment type="similarity">
    <text evidence="5">Belongs to the DEAD box helicase family.</text>
</comment>
<dbReference type="SMART" id="SM00487">
    <property type="entry name" value="DEXDc"/>
    <property type="match status" value="1"/>
</dbReference>
<evidence type="ECO:0000259" key="8">
    <source>
        <dbReference type="PROSITE" id="PS51194"/>
    </source>
</evidence>
<name>A0A8T0I0F7_CERPU</name>
<dbReference type="EC" id="3.6.4.13" evidence="5"/>
<dbReference type="Gene3D" id="3.40.50.300">
    <property type="entry name" value="P-loop containing nucleotide triphosphate hydrolases"/>
    <property type="match status" value="2"/>
</dbReference>
<feature type="domain" description="Helicase C-terminal" evidence="8">
    <location>
        <begin position="349"/>
        <end position="501"/>
    </location>
</feature>
<dbReference type="EMBL" id="CM026425">
    <property type="protein sequence ID" value="KAG0576626.1"/>
    <property type="molecule type" value="Genomic_DNA"/>
</dbReference>
<dbReference type="PANTHER" id="PTHR24031">
    <property type="entry name" value="RNA HELICASE"/>
    <property type="match status" value="1"/>
</dbReference>
<keyword evidence="2 5" id="KW-0378">Hydrolase</keyword>